<feature type="domain" description="Resolvase/invertase-type recombinase catalytic" evidence="6">
    <location>
        <begin position="4"/>
        <end position="88"/>
    </location>
</feature>
<evidence type="ECO:0000256" key="3">
    <source>
        <dbReference type="ARBA" id="ARBA00023172"/>
    </source>
</evidence>
<keyword evidence="1" id="KW-0229">DNA integration</keyword>
<dbReference type="AlphaFoldDB" id="A0A927DKA7"/>
<evidence type="ECO:0000256" key="5">
    <source>
        <dbReference type="PROSITE-ProRule" id="PRU10137"/>
    </source>
</evidence>
<evidence type="ECO:0000313" key="8">
    <source>
        <dbReference type="Proteomes" id="UP000657739"/>
    </source>
</evidence>
<feature type="active site" description="O-(5'-phospho-DNA)-serine intermediate" evidence="4 5">
    <location>
        <position position="12"/>
    </location>
</feature>
<dbReference type="GO" id="GO:0000150">
    <property type="term" value="F:DNA strand exchange activity"/>
    <property type="evidence" value="ECO:0007669"/>
    <property type="project" value="InterPro"/>
</dbReference>
<dbReference type="SMART" id="SM00857">
    <property type="entry name" value="Resolvase"/>
    <property type="match status" value="1"/>
</dbReference>
<dbReference type="EMBL" id="JACXTE010000007">
    <property type="protein sequence ID" value="MBD3708848.1"/>
    <property type="molecule type" value="Genomic_DNA"/>
</dbReference>
<gene>
    <name evidence="7" type="ORF">IE987_31225</name>
</gene>
<dbReference type="GO" id="GO:0015074">
    <property type="term" value="P:DNA integration"/>
    <property type="evidence" value="ECO:0007669"/>
    <property type="project" value="UniProtKB-KW"/>
</dbReference>
<accession>A0A927DKA7</accession>
<dbReference type="Gene3D" id="3.40.50.1390">
    <property type="entry name" value="Resolvase, N-terminal catalytic domain"/>
    <property type="match status" value="1"/>
</dbReference>
<reference evidence="7" key="1">
    <citation type="submission" date="2020-07" db="EMBL/GenBank/DDBJ databases">
        <title>Clinical and genomic characterization of carbapenemase-producing Enterobacterales causing secondary infections during the COVID-19 crisis at a New York City hospital.</title>
        <authorList>
            <person name="Gomez-Simmonds A."/>
            <person name="Annavajhala M.K."/>
            <person name="Uhlemann A.-C."/>
        </authorList>
    </citation>
    <scope>NUCLEOTIDE SEQUENCE</scope>
    <source>
        <strain evidence="7">NK1593</strain>
    </source>
</reference>
<keyword evidence="2" id="KW-0238">DNA-binding</keyword>
<name>A0A927DKA7_KLEPN</name>
<evidence type="ECO:0000259" key="6">
    <source>
        <dbReference type="PROSITE" id="PS51736"/>
    </source>
</evidence>
<keyword evidence="3" id="KW-0233">DNA recombination</keyword>
<evidence type="ECO:0000256" key="1">
    <source>
        <dbReference type="ARBA" id="ARBA00022908"/>
    </source>
</evidence>
<dbReference type="InterPro" id="IPR006119">
    <property type="entry name" value="Resolv_N"/>
</dbReference>
<proteinExistence type="predicted"/>
<protein>
    <submittedName>
        <fullName evidence="7">Recombinase family protein</fullName>
    </submittedName>
</protein>
<dbReference type="PROSITE" id="PS00397">
    <property type="entry name" value="RECOMBINASES_1"/>
    <property type="match status" value="1"/>
</dbReference>
<sequence>MGHRAAIYCRVSTADQSCERQEFDLRAFAGRAGYDVVGIFKETGSGTKLDRAERKKVLALAQSDKLMQSWSLSFPGGALDARSAQYAT</sequence>
<dbReference type="InterPro" id="IPR036162">
    <property type="entry name" value="Resolvase-like_N_sf"/>
</dbReference>
<dbReference type="InterPro" id="IPR006118">
    <property type="entry name" value="Recombinase_CS"/>
</dbReference>
<dbReference type="GO" id="GO:0003677">
    <property type="term" value="F:DNA binding"/>
    <property type="evidence" value="ECO:0007669"/>
    <property type="project" value="UniProtKB-KW"/>
</dbReference>
<dbReference type="Proteomes" id="UP000657739">
    <property type="component" value="Unassembled WGS sequence"/>
</dbReference>
<evidence type="ECO:0000256" key="4">
    <source>
        <dbReference type="PIRSR" id="PIRSR606118-50"/>
    </source>
</evidence>
<dbReference type="Pfam" id="PF00239">
    <property type="entry name" value="Resolvase"/>
    <property type="match status" value="1"/>
</dbReference>
<dbReference type="SUPFAM" id="SSF53041">
    <property type="entry name" value="Resolvase-like"/>
    <property type="match status" value="1"/>
</dbReference>
<evidence type="ECO:0000256" key="2">
    <source>
        <dbReference type="ARBA" id="ARBA00023125"/>
    </source>
</evidence>
<dbReference type="PROSITE" id="PS51736">
    <property type="entry name" value="RECOMBINASES_3"/>
    <property type="match status" value="1"/>
</dbReference>
<comment type="caution">
    <text evidence="7">The sequence shown here is derived from an EMBL/GenBank/DDBJ whole genome shotgun (WGS) entry which is preliminary data.</text>
</comment>
<evidence type="ECO:0000313" key="7">
    <source>
        <dbReference type="EMBL" id="MBD3708848.1"/>
    </source>
</evidence>
<organism evidence="7 8">
    <name type="scientific">Klebsiella pneumoniae</name>
    <dbReference type="NCBI Taxonomy" id="573"/>
    <lineage>
        <taxon>Bacteria</taxon>
        <taxon>Pseudomonadati</taxon>
        <taxon>Pseudomonadota</taxon>
        <taxon>Gammaproteobacteria</taxon>
        <taxon>Enterobacterales</taxon>
        <taxon>Enterobacteriaceae</taxon>
        <taxon>Klebsiella/Raoultella group</taxon>
        <taxon>Klebsiella</taxon>
        <taxon>Klebsiella pneumoniae complex</taxon>
    </lineage>
</organism>